<name>A0ABU9KXP8_9FLAO</name>
<protein>
    <submittedName>
        <fullName evidence="4">Sulfurtransferase</fullName>
        <ecNumber evidence="4">2.8.1.-</ecNumber>
    </submittedName>
</protein>
<evidence type="ECO:0000256" key="2">
    <source>
        <dbReference type="ARBA" id="ARBA00022737"/>
    </source>
</evidence>
<dbReference type="Pfam" id="PF00581">
    <property type="entry name" value="Rhodanese"/>
    <property type="match status" value="2"/>
</dbReference>
<dbReference type="GO" id="GO:0016740">
    <property type="term" value="F:transferase activity"/>
    <property type="evidence" value="ECO:0007669"/>
    <property type="project" value="UniProtKB-KW"/>
</dbReference>
<sequence length="279" mass="31103">MIKIEKPLIEASWLNGHLQAENLVILNATLPKAVAGDVNKEQNERIPGARFFDIKNVFSDTSAPYPNTWPGQEAFNQEARGLGICKKSAIVIYDEHGIYSSARAWWMFRSMGHDNVAVLNGGLKAWEEAGLVLEPKSDQAYETGDFKGMYKEGFFKSHIDVLQTLKDDNELVIDARAENRYKGMVEEPREGLRSGHIPKSISLPYTDLLTDGRMLDGKELKRLFVSTVTENKNLTFSCGSGITACVLALGAELSGYTHLSVYDGSWTEWGSMHELPIEK</sequence>
<dbReference type="InterPro" id="IPR036873">
    <property type="entry name" value="Rhodanese-like_dom_sf"/>
</dbReference>
<dbReference type="Proteomes" id="UP001474120">
    <property type="component" value="Unassembled WGS sequence"/>
</dbReference>
<dbReference type="RefSeq" id="WP_342158678.1">
    <property type="nucleotide sequence ID" value="NZ_JBCDNA010000001.1"/>
</dbReference>
<evidence type="ECO:0000313" key="5">
    <source>
        <dbReference type="Proteomes" id="UP001474120"/>
    </source>
</evidence>
<dbReference type="PANTHER" id="PTHR11364">
    <property type="entry name" value="THIOSULFATE SULFERTANSFERASE"/>
    <property type="match status" value="1"/>
</dbReference>
<dbReference type="EMBL" id="JBCDNA010000001">
    <property type="protein sequence ID" value="MEL4454957.1"/>
    <property type="molecule type" value="Genomic_DNA"/>
</dbReference>
<gene>
    <name evidence="4" type="ORF">AABB81_03565</name>
</gene>
<dbReference type="CDD" id="cd01448">
    <property type="entry name" value="TST_Repeat_1"/>
    <property type="match status" value="1"/>
</dbReference>
<evidence type="ECO:0000259" key="3">
    <source>
        <dbReference type="PROSITE" id="PS50206"/>
    </source>
</evidence>
<dbReference type="Gene3D" id="3.40.250.10">
    <property type="entry name" value="Rhodanese-like domain"/>
    <property type="match status" value="2"/>
</dbReference>
<keyword evidence="2" id="KW-0677">Repeat</keyword>
<organism evidence="4 5">
    <name type="scientific">Lutimonas vermicola</name>
    <dbReference type="NCBI Taxonomy" id="414288"/>
    <lineage>
        <taxon>Bacteria</taxon>
        <taxon>Pseudomonadati</taxon>
        <taxon>Bacteroidota</taxon>
        <taxon>Flavobacteriia</taxon>
        <taxon>Flavobacteriales</taxon>
        <taxon>Flavobacteriaceae</taxon>
        <taxon>Lutimonas</taxon>
    </lineage>
</organism>
<dbReference type="InterPro" id="IPR001763">
    <property type="entry name" value="Rhodanese-like_dom"/>
</dbReference>
<feature type="domain" description="Rhodanese" evidence="3">
    <location>
        <begin position="44"/>
        <end position="135"/>
    </location>
</feature>
<dbReference type="SUPFAM" id="SSF52821">
    <property type="entry name" value="Rhodanese/Cell cycle control phosphatase"/>
    <property type="match status" value="2"/>
</dbReference>
<keyword evidence="1 4" id="KW-0808">Transferase</keyword>
<comment type="caution">
    <text evidence="4">The sequence shown here is derived from an EMBL/GenBank/DDBJ whole genome shotgun (WGS) entry which is preliminary data.</text>
</comment>
<dbReference type="CDD" id="cd01449">
    <property type="entry name" value="TST_Repeat_2"/>
    <property type="match status" value="1"/>
</dbReference>
<reference evidence="4 5" key="1">
    <citation type="submission" date="2024-04" db="EMBL/GenBank/DDBJ databases">
        <title>whole genome sequencing of Lutimonas vermicola strain IMCC1616.</title>
        <authorList>
            <person name="Bae S.S."/>
        </authorList>
    </citation>
    <scope>NUCLEOTIDE SEQUENCE [LARGE SCALE GENOMIC DNA]</scope>
    <source>
        <strain evidence="4 5">IMCC1616</strain>
    </source>
</reference>
<dbReference type="PROSITE" id="PS50206">
    <property type="entry name" value="RHODANESE_3"/>
    <property type="match status" value="2"/>
</dbReference>
<dbReference type="SMART" id="SM00450">
    <property type="entry name" value="RHOD"/>
    <property type="match status" value="2"/>
</dbReference>
<keyword evidence="5" id="KW-1185">Reference proteome</keyword>
<dbReference type="InterPro" id="IPR045078">
    <property type="entry name" value="TST/MPST-like"/>
</dbReference>
<evidence type="ECO:0000313" key="4">
    <source>
        <dbReference type="EMBL" id="MEL4454957.1"/>
    </source>
</evidence>
<proteinExistence type="predicted"/>
<accession>A0ABU9KXP8</accession>
<feature type="domain" description="Rhodanese" evidence="3">
    <location>
        <begin position="166"/>
        <end position="278"/>
    </location>
</feature>
<dbReference type="PANTHER" id="PTHR11364:SF27">
    <property type="entry name" value="SULFURTRANSFERASE"/>
    <property type="match status" value="1"/>
</dbReference>
<dbReference type="EC" id="2.8.1.-" evidence="4"/>
<evidence type="ECO:0000256" key="1">
    <source>
        <dbReference type="ARBA" id="ARBA00022679"/>
    </source>
</evidence>